<comment type="caution">
    <text evidence="3">The sequence shown here is derived from an EMBL/GenBank/DDBJ whole genome shotgun (WGS) entry which is preliminary data.</text>
</comment>
<dbReference type="GO" id="GO:0016874">
    <property type="term" value="F:ligase activity"/>
    <property type="evidence" value="ECO:0007669"/>
    <property type="project" value="UniProtKB-KW"/>
</dbReference>
<gene>
    <name evidence="3" type="ORF">GCM10009547_18470</name>
</gene>
<dbReference type="RefSeq" id="WP_344603892.1">
    <property type="nucleotide sequence ID" value="NZ_BAAAHE010000014.1"/>
</dbReference>
<dbReference type="PROSITE" id="PS00455">
    <property type="entry name" value="AMP_BINDING"/>
    <property type="match status" value="1"/>
</dbReference>
<dbReference type="Pfam" id="PF00501">
    <property type="entry name" value="AMP-binding"/>
    <property type="match status" value="1"/>
</dbReference>
<feature type="domain" description="AMP-dependent synthetase/ligase" evidence="1">
    <location>
        <begin position="22"/>
        <end position="387"/>
    </location>
</feature>
<evidence type="ECO:0000259" key="1">
    <source>
        <dbReference type="Pfam" id="PF00501"/>
    </source>
</evidence>
<dbReference type="Pfam" id="PF13193">
    <property type="entry name" value="AMP-binding_C"/>
    <property type="match status" value="1"/>
</dbReference>
<protein>
    <submittedName>
        <fullName evidence="3">ATP-dependent acyl-CoA ligase</fullName>
    </submittedName>
</protein>
<evidence type="ECO:0000313" key="4">
    <source>
        <dbReference type="Proteomes" id="UP001500957"/>
    </source>
</evidence>
<dbReference type="InterPro" id="IPR000873">
    <property type="entry name" value="AMP-dep_synth/lig_dom"/>
</dbReference>
<dbReference type="InterPro" id="IPR020845">
    <property type="entry name" value="AMP-binding_CS"/>
</dbReference>
<accession>A0ABN1GQQ4</accession>
<proteinExistence type="predicted"/>
<dbReference type="InterPro" id="IPR050237">
    <property type="entry name" value="ATP-dep_AMP-bd_enzyme"/>
</dbReference>
<keyword evidence="3" id="KW-0436">Ligase</keyword>
<dbReference type="EMBL" id="BAAAHE010000014">
    <property type="protein sequence ID" value="GAA0616679.1"/>
    <property type="molecule type" value="Genomic_DNA"/>
</dbReference>
<dbReference type="PANTHER" id="PTHR43767:SF12">
    <property type="entry name" value="AMP-DEPENDENT SYNTHETASE AND LIGASE"/>
    <property type="match status" value="1"/>
</dbReference>
<keyword evidence="4" id="KW-1185">Reference proteome</keyword>
<name>A0ABN1GQQ4_9ACTN</name>
<feature type="domain" description="AMP-binding enzyme C-terminal" evidence="2">
    <location>
        <begin position="437"/>
        <end position="509"/>
    </location>
</feature>
<dbReference type="PANTHER" id="PTHR43767">
    <property type="entry name" value="LONG-CHAIN-FATTY-ACID--COA LIGASE"/>
    <property type="match status" value="1"/>
</dbReference>
<dbReference type="Gene3D" id="3.30.300.30">
    <property type="match status" value="1"/>
</dbReference>
<dbReference type="SUPFAM" id="SSF56801">
    <property type="entry name" value="Acetyl-CoA synthetase-like"/>
    <property type="match status" value="1"/>
</dbReference>
<dbReference type="Gene3D" id="3.40.50.12780">
    <property type="entry name" value="N-terminal domain of ligase-like"/>
    <property type="match status" value="1"/>
</dbReference>
<dbReference type="InterPro" id="IPR045851">
    <property type="entry name" value="AMP-bd_C_sf"/>
</dbReference>
<sequence length="540" mass="59374">MGRIEGGWTVGPQTNVVDVVADAAQRFGDRTWLELSGVAHSFTEVWERSLRVARGLRDLGVGPGDTVAAVLDTSLDAVAVWFGANALGAIWVPVNTAYKGEYLRHQLADSGAGVVVAEPDYAERVLAVAAELPELRVLVQRGGEIPTGSSVRVEPIAVLTEVDALSTDDAVRPAPGDLSLLIYTSGTTGPSKGCMLSHNYVCNVARGSMRNRVASDVLWSPLPLFHLNAAATTVLASAMLGNTAAIFPRFSLSNFWPEISRTGATVVTLLGMMIPLIAKMDDTPELLACKGQIRIAGGAPYTPETAQIWHERFGAQHVGSSVFGLTETTFLTWTPEGVKHPWGSAGTYNDDFDVRIFDDNDDELPVGEVGEIVARPLRPYVMFSGYWRRPEATQAVMRNMWFHTGDLGRFDENGWLWFVDRKKDYLRRGGENISSMEVEGTFRKHPAVADVAAHAVPSDLSEDELKITVVLREGQTLDPAELCRWSLDKLPYFAVPRYIEFRDDLPRNPMNKVLKYQLRDEGVTATTWDRNTSDIVLSKR</sequence>
<dbReference type="Proteomes" id="UP001500957">
    <property type="component" value="Unassembled WGS sequence"/>
</dbReference>
<dbReference type="InterPro" id="IPR025110">
    <property type="entry name" value="AMP-bd_C"/>
</dbReference>
<organism evidence="3 4">
    <name type="scientific">Sporichthya brevicatena</name>
    <dbReference type="NCBI Taxonomy" id="171442"/>
    <lineage>
        <taxon>Bacteria</taxon>
        <taxon>Bacillati</taxon>
        <taxon>Actinomycetota</taxon>
        <taxon>Actinomycetes</taxon>
        <taxon>Sporichthyales</taxon>
        <taxon>Sporichthyaceae</taxon>
        <taxon>Sporichthya</taxon>
    </lineage>
</organism>
<reference evidence="3 4" key="1">
    <citation type="journal article" date="2019" name="Int. J. Syst. Evol. Microbiol.">
        <title>The Global Catalogue of Microorganisms (GCM) 10K type strain sequencing project: providing services to taxonomists for standard genome sequencing and annotation.</title>
        <authorList>
            <consortium name="The Broad Institute Genomics Platform"/>
            <consortium name="The Broad Institute Genome Sequencing Center for Infectious Disease"/>
            <person name="Wu L."/>
            <person name="Ma J."/>
        </authorList>
    </citation>
    <scope>NUCLEOTIDE SEQUENCE [LARGE SCALE GENOMIC DNA]</scope>
    <source>
        <strain evidence="3 4">JCM 10671</strain>
    </source>
</reference>
<evidence type="ECO:0000259" key="2">
    <source>
        <dbReference type="Pfam" id="PF13193"/>
    </source>
</evidence>
<evidence type="ECO:0000313" key="3">
    <source>
        <dbReference type="EMBL" id="GAA0616679.1"/>
    </source>
</evidence>
<dbReference type="InterPro" id="IPR042099">
    <property type="entry name" value="ANL_N_sf"/>
</dbReference>